<dbReference type="InterPro" id="IPR012338">
    <property type="entry name" value="Beta-lactam/transpept-like"/>
</dbReference>
<proteinExistence type="inferred from homology"/>
<evidence type="ECO:0000259" key="3">
    <source>
        <dbReference type="Pfam" id="PF00144"/>
    </source>
</evidence>
<dbReference type="SUPFAM" id="SSF56601">
    <property type="entry name" value="beta-lactamase/transpeptidase-like"/>
    <property type="match status" value="1"/>
</dbReference>
<keyword evidence="2" id="KW-0378">Hydrolase</keyword>
<dbReference type="InterPro" id="IPR050789">
    <property type="entry name" value="Diverse_Enzym_Activities"/>
</dbReference>
<evidence type="ECO:0000256" key="2">
    <source>
        <dbReference type="ARBA" id="ARBA00022801"/>
    </source>
</evidence>
<feature type="domain" description="Beta-lactamase-related" evidence="3">
    <location>
        <begin position="11"/>
        <end position="381"/>
    </location>
</feature>
<evidence type="ECO:0000256" key="1">
    <source>
        <dbReference type="ARBA" id="ARBA00009009"/>
    </source>
</evidence>
<comment type="similarity">
    <text evidence="1">Belongs to the class-A beta-lactamase family.</text>
</comment>
<dbReference type="Gene3D" id="3.40.710.10">
    <property type="entry name" value="DD-peptidase/beta-lactamase superfamily"/>
    <property type="match status" value="1"/>
</dbReference>
<evidence type="ECO:0000313" key="4">
    <source>
        <dbReference type="EMBL" id="KAK0634475.1"/>
    </source>
</evidence>
<keyword evidence="5" id="KW-1185">Reference proteome</keyword>
<dbReference type="Pfam" id="PF00144">
    <property type="entry name" value="Beta-lactamase"/>
    <property type="match status" value="1"/>
</dbReference>
<dbReference type="PANTHER" id="PTHR43283:SF17">
    <property type="entry name" value="(LOVD), PUTATIVE (AFU_ORTHOLOGUE AFUA_5G00920)-RELATED"/>
    <property type="match status" value="1"/>
</dbReference>
<dbReference type="Proteomes" id="UP001174934">
    <property type="component" value="Unassembled WGS sequence"/>
</dbReference>
<dbReference type="PANTHER" id="PTHR43283">
    <property type="entry name" value="BETA-LACTAMASE-RELATED"/>
    <property type="match status" value="1"/>
</dbReference>
<gene>
    <name evidence="4" type="ORF">B0T17DRAFT_513434</name>
</gene>
<accession>A0AA40CDR2</accession>
<dbReference type="AlphaFoldDB" id="A0AA40CDR2"/>
<organism evidence="4 5">
    <name type="scientific">Bombardia bombarda</name>
    <dbReference type="NCBI Taxonomy" id="252184"/>
    <lineage>
        <taxon>Eukaryota</taxon>
        <taxon>Fungi</taxon>
        <taxon>Dikarya</taxon>
        <taxon>Ascomycota</taxon>
        <taxon>Pezizomycotina</taxon>
        <taxon>Sordariomycetes</taxon>
        <taxon>Sordariomycetidae</taxon>
        <taxon>Sordariales</taxon>
        <taxon>Lasiosphaeriaceae</taxon>
        <taxon>Bombardia</taxon>
    </lineage>
</organism>
<reference evidence="4" key="1">
    <citation type="submission" date="2023-06" db="EMBL/GenBank/DDBJ databases">
        <title>Genome-scale phylogeny and comparative genomics of the fungal order Sordariales.</title>
        <authorList>
            <consortium name="Lawrence Berkeley National Laboratory"/>
            <person name="Hensen N."/>
            <person name="Bonometti L."/>
            <person name="Westerberg I."/>
            <person name="Brannstrom I.O."/>
            <person name="Guillou S."/>
            <person name="Cros-Aarteil S."/>
            <person name="Calhoun S."/>
            <person name="Haridas S."/>
            <person name="Kuo A."/>
            <person name="Mondo S."/>
            <person name="Pangilinan J."/>
            <person name="Riley R."/>
            <person name="LaButti K."/>
            <person name="Andreopoulos B."/>
            <person name="Lipzen A."/>
            <person name="Chen C."/>
            <person name="Yanf M."/>
            <person name="Daum C."/>
            <person name="Ng V."/>
            <person name="Clum A."/>
            <person name="Steindorff A."/>
            <person name="Ohm R."/>
            <person name="Martin F."/>
            <person name="Silar P."/>
            <person name="Natvig D."/>
            <person name="Lalanne C."/>
            <person name="Gautier V."/>
            <person name="Ament-velasquez S.L."/>
            <person name="Kruys A."/>
            <person name="Hutchinson M.I."/>
            <person name="Powell A.J."/>
            <person name="Barry K."/>
            <person name="Miller A.N."/>
            <person name="Grigoriev I.V."/>
            <person name="Debuchy R."/>
            <person name="Gladieux P."/>
            <person name="Thoren M.H."/>
            <person name="Johannesson H."/>
        </authorList>
    </citation>
    <scope>NUCLEOTIDE SEQUENCE</scope>
    <source>
        <strain evidence="4">SMH3391-2</strain>
    </source>
</reference>
<sequence>MAAPFSALEASVAQGVQDGILPGAVFFAKDKSGKLDYASAVGHASLATKAPMKTDTMLALASMTKLLTSIAAVQLVERGLITLDTDVSPYLPGLAAQPVITSSSPQVTLTPRTKPILLRHLLTHSSGCGYRFIQPPIAAWVQQHYGAPNPPPSAEDPPTVDNHVNWPLLFEPGTGWAYGSGIDWAGKLVEVLSGLDLESYFQQHILAPLGIPLESITFYPERHESLDKTRLAGMTSRNPATGRVEHFDMGKKPAERAAYGGEGATADLGEYIKVMYSLLVDDGKLLKPETARLVFRPWLKEPEAKEALSKEIPAPWVVGVVPDTGEYDWGLAGLLVDGDKHEYRKSGTLLWGGMFNLTWFIDRTAGVCGVFGTQLMQPGDPQVEVYIKAFEDEIYRQIA</sequence>
<name>A0AA40CDR2_9PEZI</name>
<protein>
    <submittedName>
        <fullName evidence="4">Beta-lactamase</fullName>
    </submittedName>
</protein>
<comment type="caution">
    <text evidence="4">The sequence shown here is derived from an EMBL/GenBank/DDBJ whole genome shotgun (WGS) entry which is preliminary data.</text>
</comment>
<dbReference type="EMBL" id="JAULSR010000001">
    <property type="protein sequence ID" value="KAK0634475.1"/>
    <property type="molecule type" value="Genomic_DNA"/>
</dbReference>
<dbReference type="GO" id="GO:0016787">
    <property type="term" value="F:hydrolase activity"/>
    <property type="evidence" value="ECO:0007669"/>
    <property type="project" value="UniProtKB-KW"/>
</dbReference>
<dbReference type="InterPro" id="IPR001466">
    <property type="entry name" value="Beta-lactam-related"/>
</dbReference>
<evidence type="ECO:0000313" key="5">
    <source>
        <dbReference type="Proteomes" id="UP001174934"/>
    </source>
</evidence>